<organism evidence="2 3">
    <name type="scientific">Saccharothrix texasensis</name>
    <dbReference type="NCBI Taxonomy" id="103734"/>
    <lineage>
        <taxon>Bacteria</taxon>
        <taxon>Bacillati</taxon>
        <taxon>Actinomycetota</taxon>
        <taxon>Actinomycetes</taxon>
        <taxon>Pseudonocardiales</taxon>
        <taxon>Pseudonocardiaceae</taxon>
        <taxon>Saccharothrix</taxon>
    </lineage>
</organism>
<dbReference type="OrthoDB" id="3678781at2"/>
<dbReference type="AlphaFoldDB" id="A0A3N1HG74"/>
<dbReference type="SUPFAM" id="SSF69318">
    <property type="entry name" value="Integrin alpha N-terminal domain"/>
    <property type="match status" value="1"/>
</dbReference>
<gene>
    <name evidence="2" type="ORF">EDD40_6731</name>
</gene>
<name>A0A3N1HG74_9PSEU</name>
<reference evidence="2 3" key="1">
    <citation type="submission" date="2018-11" db="EMBL/GenBank/DDBJ databases">
        <title>Sequencing the genomes of 1000 actinobacteria strains.</title>
        <authorList>
            <person name="Klenk H.-P."/>
        </authorList>
    </citation>
    <scope>NUCLEOTIDE SEQUENCE [LARGE SCALE GENOMIC DNA]</scope>
    <source>
        <strain evidence="2 3">DSM 44231</strain>
    </source>
</reference>
<dbReference type="Proteomes" id="UP000268727">
    <property type="component" value="Unassembled WGS sequence"/>
</dbReference>
<evidence type="ECO:0000313" key="2">
    <source>
        <dbReference type="EMBL" id="ROP41302.1"/>
    </source>
</evidence>
<evidence type="ECO:0008006" key="4">
    <source>
        <dbReference type="Google" id="ProtNLM"/>
    </source>
</evidence>
<feature type="chain" id="PRO_5039290594" description="VCBS repeat protein" evidence="1">
    <location>
        <begin position="20"/>
        <end position="210"/>
    </location>
</feature>
<dbReference type="EMBL" id="RJKM01000001">
    <property type="protein sequence ID" value="ROP41302.1"/>
    <property type="molecule type" value="Genomic_DNA"/>
</dbReference>
<keyword evidence="1" id="KW-0732">Signal</keyword>
<dbReference type="InterPro" id="IPR028994">
    <property type="entry name" value="Integrin_alpha_N"/>
</dbReference>
<comment type="caution">
    <text evidence="2">The sequence shown here is derived from an EMBL/GenBank/DDBJ whole genome shotgun (WGS) entry which is preliminary data.</text>
</comment>
<feature type="signal peptide" evidence="1">
    <location>
        <begin position="1"/>
        <end position="19"/>
    </location>
</feature>
<evidence type="ECO:0000256" key="1">
    <source>
        <dbReference type="SAM" id="SignalP"/>
    </source>
</evidence>
<dbReference type="RefSeq" id="WP_148088977.1">
    <property type="nucleotide sequence ID" value="NZ_RJKM01000001.1"/>
</dbReference>
<evidence type="ECO:0000313" key="3">
    <source>
        <dbReference type="Proteomes" id="UP000268727"/>
    </source>
</evidence>
<sequence>MVKAFAPALALVAAVPALWGTGAAAGAGDVVRGPDLNGDGRVDRVVVGAVADAPEQQELVAVVRGVRFTARMPLHSFIGVRPLRFADVDDDGRDEAVVTESVGANTELFTVWGLGEAGLRAVTEADGRPLVLAEGGGVSAISGYGCEGVGDERRLVVVRGEVVWSSDPLVYAGERVAHSVRDGVATATATTPVLAGRDAPAYRVDPGSCA</sequence>
<keyword evidence="3" id="KW-1185">Reference proteome</keyword>
<proteinExistence type="predicted"/>
<accession>A0A3N1HG74</accession>
<protein>
    <recommendedName>
        <fullName evidence="4">VCBS repeat protein</fullName>
    </recommendedName>
</protein>